<gene>
    <name evidence="1" type="ORF">ACFQ08_21440</name>
</gene>
<evidence type="ECO:0000313" key="1">
    <source>
        <dbReference type="EMBL" id="MFD0887118.1"/>
    </source>
</evidence>
<sequence length="41" mass="4681">MTVVQTGFPTGETREFFTGEVWPGALDRIEAFLRRVPQNAR</sequence>
<proteinExistence type="predicted"/>
<keyword evidence="2" id="KW-1185">Reference proteome</keyword>
<reference evidence="2" key="1">
    <citation type="journal article" date="2019" name="Int. J. Syst. Evol. Microbiol.">
        <title>The Global Catalogue of Microorganisms (GCM) 10K type strain sequencing project: providing services to taxonomists for standard genome sequencing and annotation.</title>
        <authorList>
            <consortium name="The Broad Institute Genomics Platform"/>
            <consortium name="The Broad Institute Genome Sequencing Center for Infectious Disease"/>
            <person name="Wu L."/>
            <person name="Ma J."/>
        </authorList>
    </citation>
    <scope>NUCLEOTIDE SEQUENCE [LARGE SCALE GENOMIC DNA]</scope>
    <source>
        <strain evidence="2">CCUG 62974</strain>
    </source>
</reference>
<evidence type="ECO:0000313" key="2">
    <source>
        <dbReference type="Proteomes" id="UP001597024"/>
    </source>
</evidence>
<dbReference type="EMBL" id="JBHTHX010000817">
    <property type="protein sequence ID" value="MFD0887118.1"/>
    <property type="molecule type" value="Genomic_DNA"/>
</dbReference>
<protein>
    <submittedName>
        <fullName evidence="1">Uncharacterized protein</fullName>
    </submittedName>
</protein>
<comment type="caution">
    <text evidence="1">The sequence shown here is derived from an EMBL/GenBank/DDBJ whole genome shotgun (WGS) entry which is preliminary data.</text>
</comment>
<accession>A0ABW3DTD6</accession>
<organism evidence="1 2">
    <name type="scientific">Streptosporangium algeriense</name>
    <dbReference type="NCBI Taxonomy" id="1682748"/>
    <lineage>
        <taxon>Bacteria</taxon>
        <taxon>Bacillati</taxon>
        <taxon>Actinomycetota</taxon>
        <taxon>Actinomycetes</taxon>
        <taxon>Streptosporangiales</taxon>
        <taxon>Streptosporangiaceae</taxon>
        <taxon>Streptosporangium</taxon>
    </lineage>
</organism>
<dbReference type="Proteomes" id="UP001597024">
    <property type="component" value="Unassembled WGS sequence"/>
</dbReference>
<name>A0ABW3DTD6_9ACTN</name>